<feature type="region of interest" description="Disordered" evidence="1">
    <location>
        <begin position="195"/>
        <end position="261"/>
    </location>
</feature>
<protein>
    <submittedName>
        <fullName evidence="3">Uncharacterized protein</fullName>
    </submittedName>
</protein>
<keyword evidence="2" id="KW-1133">Transmembrane helix</keyword>
<keyword evidence="2" id="KW-0812">Transmembrane</keyword>
<feature type="compositionally biased region" description="Basic and acidic residues" evidence="1">
    <location>
        <begin position="202"/>
        <end position="222"/>
    </location>
</feature>
<dbReference type="EMBL" id="NBIV01000009">
    <property type="protein sequence ID" value="PXF49008.1"/>
    <property type="molecule type" value="Genomic_DNA"/>
</dbReference>
<feature type="compositionally biased region" description="Acidic residues" evidence="1">
    <location>
        <begin position="223"/>
        <end position="234"/>
    </location>
</feature>
<evidence type="ECO:0000313" key="4">
    <source>
        <dbReference type="Proteomes" id="UP000247409"/>
    </source>
</evidence>
<feature type="transmembrane region" description="Helical" evidence="2">
    <location>
        <begin position="26"/>
        <end position="48"/>
    </location>
</feature>
<dbReference type="Proteomes" id="UP000247409">
    <property type="component" value="Unassembled WGS sequence"/>
</dbReference>
<dbReference type="GO" id="GO:0045047">
    <property type="term" value="P:protein targeting to ER"/>
    <property type="evidence" value="ECO:0007669"/>
    <property type="project" value="InterPro"/>
</dbReference>
<feature type="region of interest" description="Disordered" evidence="1">
    <location>
        <begin position="76"/>
        <end position="116"/>
    </location>
</feature>
<evidence type="ECO:0000256" key="2">
    <source>
        <dbReference type="SAM" id="Phobius"/>
    </source>
</evidence>
<evidence type="ECO:0000313" key="3">
    <source>
        <dbReference type="EMBL" id="PXF49008.1"/>
    </source>
</evidence>
<gene>
    <name evidence="3" type="ORF">BWQ96_01146</name>
</gene>
<evidence type="ECO:0000256" key="1">
    <source>
        <dbReference type="SAM" id="MobiDB-lite"/>
    </source>
</evidence>
<keyword evidence="2" id="KW-0472">Membrane</keyword>
<dbReference type="PANTHER" id="PTHR28112">
    <property type="entry name" value="SRP-INDEPENDENT TARGETING PROTEIN 3"/>
    <property type="match status" value="1"/>
</dbReference>
<dbReference type="InterPro" id="IPR012098">
    <property type="entry name" value="SND3_fun"/>
</dbReference>
<name>A0A2V3J3M2_9FLOR</name>
<feature type="compositionally biased region" description="Basic and acidic residues" evidence="1">
    <location>
        <begin position="240"/>
        <end position="261"/>
    </location>
</feature>
<dbReference type="AlphaFoldDB" id="A0A2V3J3M2"/>
<proteinExistence type="predicted"/>
<accession>A0A2V3J3M2</accession>
<dbReference type="GO" id="GO:0005783">
    <property type="term" value="C:endoplasmic reticulum"/>
    <property type="evidence" value="ECO:0007669"/>
    <property type="project" value="InterPro"/>
</dbReference>
<dbReference type="GO" id="GO:0005739">
    <property type="term" value="C:mitochondrion"/>
    <property type="evidence" value="ECO:0007669"/>
    <property type="project" value="TreeGrafter"/>
</dbReference>
<sequence>MSSKNMLVMVGTMYMLRKVDQEEPVVLLYARLAFVAYLIVVTSLYSLLHWRITSRCDLSPVTVPLNAKAPSFQEAMDQMKKAAEEQQPQSSEAKTESESTDKKDEPKKEEPKTETITTMEYDLRTLSSARRSWVMNCLILAAVNYKTESVSAIVISPLMTLLRFVTEDPLFLIHVAGSPAVDKLKRPFTPSESPFATLLKEMAPKEPTEDQKKKKDKQPVEDLHDDGESEEEDNGPTRLTELKDDHIKSDFDEDDEPKKTK</sequence>
<dbReference type="PANTHER" id="PTHR28112:SF1">
    <property type="entry name" value="SRP-INDEPENDENT TARGETING PROTEIN 3"/>
    <property type="match status" value="1"/>
</dbReference>
<organism evidence="3 4">
    <name type="scientific">Gracilariopsis chorda</name>
    <dbReference type="NCBI Taxonomy" id="448386"/>
    <lineage>
        <taxon>Eukaryota</taxon>
        <taxon>Rhodophyta</taxon>
        <taxon>Florideophyceae</taxon>
        <taxon>Rhodymeniophycidae</taxon>
        <taxon>Gracilariales</taxon>
        <taxon>Gracilariaceae</taxon>
        <taxon>Gracilariopsis</taxon>
    </lineage>
</organism>
<comment type="caution">
    <text evidence="3">The sequence shown here is derived from an EMBL/GenBank/DDBJ whole genome shotgun (WGS) entry which is preliminary data.</text>
</comment>
<dbReference type="OrthoDB" id="5611at2759"/>
<dbReference type="STRING" id="448386.A0A2V3J3M2"/>
<feature type="compositionally biased region" description="Basic and acidic residues" evidence="1">
    <location>
        <begin position="93"/>
        <end position="113"/>
    </location>
</feature>
<reference evidence="3 4" key="1">
    <citation type="journal article" date="2018" name="Mol. Biol. Evol.">
        <title>Analysis of the draft genome of the red seaweed Gracilariopsis chorda provides insights into genome size evolution in Rhodophyta.</title>
        <authorList>
            <person name="Lee J."/>
            <person name="Yang E.C."/>
            <person name="Graf L."/>
            <person name="Yang J.H."/>
            <person name="Qiu H."/>
            <person name="Zel Zion U."/>
            <person name="Chan C.X."/>
            <person name="Stephens T.G."/>
            <person name="Weber A.P.M."/>
            <person name="Boo G.H."/>
            <person name="Boo S.M."/>
            <person name="Kim K.M."/>
            <person name="Shin Y."/>
            <person name="Jung M."/>
            <person name="Lee S.J."/>
            <person name="Yim H.S."/>
            <person name="Lee J.H."/>
            <person name="Bhattacharya D."/>
            <person name="Yoon H.S."/>
        </authorList>
    </citation>
    <scope>NUCLEOTIDE SEQUENCE [LARGE SCALE GENOMIC DNA]</scope>
    <source>
        <strain evidence="3 4">SKKU-2015</strain>
        <tissue evidence="3">Whole body</tissue>
    </source>
</reference>
<dbReference type="Pfam" id="PF10032">
    <property type="entry name" value="Pho88"/>
    <property type="match status" value="2"/>
</dbReference>
<keyword evidence="4" id="KW-1185">Reference proteome</keyword>